<reference evidence="3" key="1">
    <citation type="journal article" date="2015" name="PLoS Genet.">
        <title>Genome Sequence and Transcriptome Analyses of Chrysochromulina tobin: Metabolic Tools for Enhanced Algal Fitness in the Prominent Order Prymnesiales (Haptophyceae).</title>
        <authorList>
            <person name="Hovde B.T."/>
            <person name="Deodato C.R."/>
            <person name="Hunsperger H.M."/>
            <person name="Ryken S.A."/>
            <person name="Yost W."/>
            <person name="Jha R.K."/>
            <person name="Patterson J."/>
            <person name="Monnat R.J. Jr."/>
            <person name="Barlow S.B."/>
            <person name="Starkenburg S.R."/>
            <person name="Cattolico R.A."/>
        </authorList>
    </citation>
    <scope>NUCLEOTIDE SEQUENCE</scope>
    <source>
        <strain evidence="3">CCMP291</strain>
    </source>
</reference>
<evidence type="ECO:0000313" key="2">
    <source>
        <dbReference type="EMBL" id="KOO27210.1"/>
    </source>
</evidence>
<dbReference type="OrthoDB" id="512473at2759"/>
<dbReference type="SUPFAM" id="SSF48452">
    <property type="entry name" value="TPR-like"/>
    <property type="match status" value="1"/>
</dbReference>
<proteinExistence type="predicted"/>
<comment type="caution">
    <text evidence="2">The sequence shown here is derived from an EMBL/GenBank/DDBJ whole genome shotgun (WGS) entry which is preliminary data.</text>
</comment>
<dbReference type="InterPro" id="IPR011990">
    <property type="entry name" value="TPR-like_helical_dom_sf"/>
</dbReference>
<name>A0A0M0JL47_9EUKA</name>
<feature type="region of interest" description="Disordered" evidence="1">
    <location>
        <begin position="80"/>
        <end position="118"/>
    </location>
</feature>
<evidence type="ECO:0000256" key="1">
    <source>
        <dbReference type="SAM" id="MobiDB-lite"/>
    </source>
</evidence>
<accession>A0A0M0JL47</accession>
<evidence type="ECO:0000313" key="3">
    <source>
        <dbReference type="Proteomes" id="UP000037460"/>
    </source>
</evidence>
<dbReference type="AlphaFoldDB" id="A0A0M0JL47"/>
<protein>
    <submittedName>
        <fullName evidence="2">Regulator of microtubule dynamics protein 3</fullName>
    </submittedName>
</protein>
<keyword evidence="3" id="KW-1185">Reference proteome</keyword>
<organism evidence="2 3">
    <name type="scientific">Chrysochromulina tobinii</name>
    <dbReference type="NCBI Taxonomy" id="1460289"/>
    <lineage>
        <taxon>Eukaryota</taxon>
        <taxon>Haptista</taxon>
        <taxon>Haptophyta</taxon>
        <taxon>Prymnesiophyceae</taxon>
        <taxon>Prymnesiales</taxon>
        <taxon>Chrysochromulinaceae</taxon>
        <taxon>Chrysochromulina</taxon>
    </lineage>
</organism>
<dbReference type="Pfam" id="PF21033">
    <property type="entry name" value="RMD1-3"/>
    <property type="match status" value="1"/>
</dbReference>
<dbReference type="EMBL" id="JWZX01002745">
    <property type="protein sequence ID" value="KOO27210.1"/>
    <property type="molecule type" value="Genomic_DNA"/>
</dbReference>
<feature type="compositionally biased region" description="Basic and acidic residues" evidence="1">
    <location>
        <begin position="80"/>
        <end position="89"/>
    </location>
</feature>
<gene>
    <name evidence="2" type="ORF">Ctob_006314</name>
</gene>
<dbReference type="Proteomes" id="UP000037460">
    <property type="component" value="Unassembled WGS sequence"/>
</dbReference>
<dbReference type="Gene3D" id="1.25.40.10">
    <property type="entry name" value="Tetratricopeptide repeat domain"/>
    <property type="match status" value="1"/>
</dbReference>
<dbReference type="InterPro" id="IPR049039">
    <property type="entry name" value="RMD1-3_a_helical_rpt"/>
</dbReference>
<sequence length="355" mass="37843">MAKREKVAALTAATAAELDAAKAEAVVKAAVALDAAKAVAAAKAATLAAARAALHNDNGDDATSFALAAKLRADADARAAARAATRESKPLVQAGQSSLTETEPPPQPAATTKSPETEALEQAVALNEKFESALAWKVLRPFSASKDARIRVALATCNLYLAENALLAKQTSAAKEYAVEAVNQATAAIELDPQSSDARVWYGQTIQVRAKILEGGLGQARVCSSMVQSWDRAVELAPTEPHAYHLLGSFGFHTSALPWIAAQSMRSLSPGLRKFSEADALRLLLKSEEFMTTPPKQYSLANKALIGRLYLKKGEKAEARLWLDRALELAADTTIVFDYAKEEIVDDTKKARAKC</sequence>